<proteinExistence type="predicted"/>
<protein>
    <submittedName>
        <fullName evidence="2">Uncharacterized protein</fullName>
    </submittedName>
</protein>
<keyword evidence="3" id="KW-1185">Reference proteome</keyword>
<evidence type="ECO:0000256" key="1">
    <source>
        <dbReference type="SAM" id="MobiDB-lite"/>
    </source>
</evidence>
<evidence type="ECO:0000313" key="2">
    <source>
        <dbReference type="EMBL" id="OIW23127.1"/>
    </source>
</evidence>
<reference evidence="2 3" key="1">
    <citation type="submission" date="2016-10" db="EMBL/GenBank/DDBJ databases">
        <title>Draft genome sequence of Coniochaeta ligniaria NRRL30616, a lignocellulolytic fungus for bioabatement of inhibitors in plant biomass hydrolysates.</title>
        <authorList>
            <consortium name="DOE Joint Genome Institute"/>
            <person name="Jimenez D.J."/>
            <person name="Hector R.E."/>
            <person name="Riley R."/>
            <person name="Sun H."/>
            <person name="Grigoriev I.V."/>
            <person name="Van Elsas J.D."/>
            <person name="Nichols N.N."/>
        </authorList>
    </citation>
    <scope>NUCLEOTIDE SEQUENCE [LARGE SCALE GENOMIC DNA]</scope>
    <source>
        <strain evidence="2 3">NRRL 30616</strain>
    </source>
</reference>
<organism evidence="2 3">
    <name type="scientific">Coniochaeta ligniaria NRRL 30616</name>
    <dbReference type="NCBI Taxonomy" id="1408157"/>
    <lineage>
        <taxon>Eukaryota</taxon>
        <taxon>Fungi</taxon>
        <taxon>Dikarya</taxon>
        <taxon>Ascomycota</taxon>
        <taxon>Pezizomycotina</taxon>
        <taxon>Sordariomycetes</taxon>
        <taxon>Sordariomycetidae</taxon>
        <taxon>Coniochaetales</taxon>
        <taxon>Coniochaetaceae</taxon>
        <taxon>Coniochaeta</taxon>
    </lineage>
</organism>
<evidence type="ECO:0000313" key="3">
    <source>
        <dbReference type="Proteomes" id="UP000182658"/>
    </source>
</evidence>
<accession>A0A1J7I662</accession>
<dbReference type="EMBL" id="KV875108">
    <property type="protein sequence ID" value="OIW23127.1"/>
    <property type="molecule type" value="Genomic_DNA"/>
</dbReference>
<dbReference type="Proteomes" id="UP000182658">
    <property type="component" value="Unassembled WGS sequence"/>
</dbReference>
<name>A0A1J7I662_9PEZI</name>
<sequence>MPTFLASICGPRRISLNKYSPLCIGGRACKAFSYNPKVKWYFLKSDFKSVNDADIPRICSIFFEPLIKATGHKPFVNLTTRHQGAGRQGSPNLDRGTDARLNIQGSFPGRPSLFRR</sequence>
<feature type="region of interest" description="Disordered" evidence="1">
    <location>
        <begin position="80"/>
        <end position="116"/>
    </location>
</feature>
<gene>
    <name evidence="2" type="ORF">CONLIGDRAFT_686898</name>
</gene>
<dbReference type="AlphaFoldDB" id="A0A1J7I662"/>
<dbReference type="InParanoid" id="A0A1J7I662"/>